<evidence type="ECO:0000256" key="6">
    <source>
        <dbReference type="SAM" id="Phobius"/>
    </source>
</evidence>
<dbReference type="EnsemblBacteria" id="ACZ19844">
    <property type="protein sequence ID" value="ACZ19844"/>
    <property type="gene ID" value="Taci_1623"/>
</dbReference>
<keyword evidence="8" id="KW-1185">Reference proteome</keyword>
<dbReference type="KEGG" id="tai:Taci_1623"/>
<evidence type="ECO:0000256" key="5">
    <source>
        <dbReference type="ARBA" id="ARBA00023136"/>
    </source>
</evidence>
<evidence type="ECO:0000313" key="8">
    <source>
        <dbReference type="Proteomes" id="UP000002030"/>
    </source>
</evidence>
<keyword evidence="4 6" id="KW-1133">Transmembrane helix</keyword>
<feature type="transmembrane region" description="Helical" evidence="6">
    <location>
        <begin position="216"/>
        <end position="239"/>
    </location>
</feature>
<dbReference type="Pfam" id="PF01943">
    <property type="entry name" value="Polysacc_synt"/>
    <property type="match status" value="1"/>
</dbReference>
<protein>
    <submittedName>
        <fullName evidence="7">Polysaccharide biosynthesis protein</fullName>
    </submittedName>
</protein>
<evidence type="ECO:0000256" key="4">
    <source>
        <dbReference type="ARBA" id="ARBA00022989"/>
    </source>
</evidence>
<feature type="transmembrane region" description="Helical" evidence="6">
    <location>
        <begin position="160"/>
        <end position="178"/>
    </location>
</feature>
<dbReference type="InterPro" id="IPR050833">
    <property type="entry name" value="Poly_Biosynth_Transport"/>
</dbReference>
<dbReference type="EMBL" id="CP001818">
    <property type="protein sequence ID" value="ACZ19844.1"/>
    <property type="molecule type" value="Genomic_DNA"/>
</dbReference>
<dbReference type="InterPro" id="IPR002797">
    <property type="entry name" value="Polysacc_synth"/>
</dbReference>
<feature type="transmembrane region" description="Helical" evidence="6">
    <location>
        <begin position="421"/>
        <end position="441"/>
    </location>
</feature>
<feature type="transmembrane region" description="Helical" evidence="6">
    <location>
        <begin position="259"/>
        <end position="283"/>
    </location>
</feature>
<dbReference type="AlphaFoldDB" id="D1B753"/>
<feature type="transmembrane region" description="Helical" evidence="6">
    <location>
        <begin position="304"/>
        <end position="324"/>
    </location>
</feature>
<name>D1B753_THEAS</name>
<dbReference type="HOGENOM" id="CLU_022017_7_1_0"/>
<feature type="transmembrane region" description="Helical" evidence="6">
    <location>
        <begin position="453"/>
        <end position="471"/>
    </location>
</feature>
<sequence>MSRHFSQLRKANFIPMIRSGFWYTASAFAEKGLAFISVPIFTRLLNLGDYGTVSFFQPLVGILAILSGLNLDASIGIAKQEKKDVFHVYVSSLFLFSLIWFIAEILLLSLWKTRVERTFGISISLAFCALLSGYGSFIFNSYSTYLMFENRYRLRSVLSFLRAAAEILVSVVLLLTILKGSFWGRVIGSLSLNLIFGLGILWAFWRKYTPRLSGEYWRYGSLIGAPLIPHCLSHLILSYFDRIAIKALVGNVATGLYGFAYNIGMIPLLLLSSTNSAWVPWFYDAFAQEKNEEIRVNIRRYNAAFFLFILLLLTVSPEIARLLAPPEYMGAIKVIPIIIFSYYLQFIYTCYVNFSFFYKKTGLISTGTIIAGVINMVLNYKMIPVFGYEIAAWTTVFSYACLLFFHWFNVSVLIKAKGIRAMDFSLTVLLGLSLSCALYWGSPLMGFFSQRELVFRYTLFLAMLGFMAILHRKEIRKILDRWNGADRHV</sequence>
<feature type="transmembrane region" description="Helical" evidence="6">
    <location>
        <begin position="184"/>
        <end position="204"/>
    </location>
</feature>
<evidence type="ECO:0000256" key="2">
    <source>
        <dbReference type="ARBA" id="ARBA00022475"/>
    </source>
</evidence>
<dbReference type="eggNOG" id="COG2244">
    <property type="taxonomic scope" value="Bacteria"/>
</dbReference>
<proteinExistence type="predicted"/>
<accession>D1B753</accession>
<feature type="transmembrane region" description="Helical" evidence="6">
    <location>
        <begin position="119"/>
        <end position="139"/>
    </location>
</feature>
<evidence type="ECO:0000256" key="1">
    <source>
        <dbReference type="ARBA" id="ARBA00004651"/>
    </source>
</evidence>
<gene>
    <name evidence="7" type="ordered locus">Taci_1623</name>
</gene>
<dbReference type="Proteomes" id="UP000002030">
    <property type="component" value="Chromosome"/>
</dbReference>
<dbReference type="PANTHER" id="PTHR30250:SF11">
    <property type="entry name" value="O-ANTIGEN TRANSPORTER-RELATED"/>
    <property type="match status" value="1"/>
</dbReference>
<dbReference type="OrthoDB" id="49404at2"/>
<feature type="transmembrane region" description="Helical" evidence="6">
    <location>
        <begin position="53"/>
        <end position="73"/>
    </location>
</feature>
<feature type="transmembrane region" description="Helical" evidence="6">
    <location>
        <begin position="390"/>
        <end position="409"/>
    </location>
</feature>
<dbReference type="PANTHER" id="PTHR30250">
    <property type="entry name" value="PST FAMILY PREDICTED COLANIC ACID TRANSPORTER"/>
    <property type="match status" value="1"/>
</dbReference>
<feature type="transmembrane region" description="Helical" evidence="6">
    <location>
        <begin position="85"/>
        <end position="107"/>
    </location>
</feature>
<feature type="transmembrane region" description="Helical" evidence="6">
    <location>
        <begin position="361"/>
        <end position="378"/>
    </location>
</feature>
<evidence type="ECO:0000256" key="3">
    <source>
        <dbReference type="ARBA" id="ARBA00022692"/>
    </source>
</evidence>
<dbReference type="STRING" id="525903.Taci_1623"/>
<comment type="subcellular location">
    <subcellularLocation>
        <location evidence="1">Cell membrane</location>
        <topology evidence="1">Multi-pass membrane protein</topology>
    </subcellularLocation>
</comment>
<keyword evidence="3 6" id="KW-0812">Transmembrane</keyword>
<reference evidence="7 8" key="1">
    <citation type="journal article" date="2009" name="Stand. Genomic Sci.">
        <title>Complete genome sequence of Thermanaerovibrio acidaminovorans type strain (Su883).</title>
        <authorList>
            <person name="Chovatia M."/>
            <person name="Sikorski J."/>
            <person name="Schroder M."/>
            <person name="Lapidus A."/>
            <person name="Nolan M."/>
            <person name="Tice H."/>
            <person name="Glavina Del Rio T."/>
            <person name="Copeland A."/>
            <person name="Cheng J.F."/>
            <person name="Lucas S."/>
            <person name="Chen F."/>
            <person name="Bruce D."/>
            <person name="Goodwin L."/>
            <person name="Pitluck S."/>
            <person name="Ivanova N."/>
            <person name="Mavromatis K."/>
            <person name="Ovchinnikova G."/>
            <person name="Pati A."/>
            <person name="Chen A."/>
            <person name="Palaniappan K."/>
            <person name="Land M."/>
            <person name="Hauser L."/>
            <person name="Chang Y.J."/>
            <person name="Jeffries C.D."/>
            <person name="Chain P."/>
            <person name="Saunders E."/>
            <person name="Detter J.C."/>
            <person name="Brettin T."/>
            <person name="Rohde M."/>
            <person name="Goker M."/>
            <person name="Spring S."/>
            <person name="Bristow J."/>
            <person name="Markowitz V."/>
            <person name="Hugenholtz P."/>
            <person name="Kyrpides N.C."/>
            <person name="Klenk H.P."/>
            <person name="Eisen J.A."/>
        </authorList>
    </citation>
    <scope>NUCLEOTIDE SEQUENCE [LARGE SCALE GENOMIC DNA]</scope>
    <source>
        <strain evidence="8">ATCC 49978 / DSM 6589 / Su883</strain>
    </source>
</reference>
<evidence type="ECO:0000313" key="7">
    <source>
        <dbReference type="EMBL" id="ACZ19844.1"/>
    </source>
</evidence>
<dbReference type="RefSeq" id="WP_012870353.1">
    <property type="nucleotide sequence ID" value="NC_013522.1"/>
</dbReference>
<organism evidence="7 8">
    <name type="scientific">Thermanaerovibrio acidaminovorans (strain ATCC 49978 / DSM 6589 / Su883)</name>
    <name type="common">Selenomonas acidaminovorans</name>
    <dbReference type="NCBI Taxonomy" id="525903"/>
    <lineage>
        <taxon>Bacteria</taxon>
        <taxon>Thermotogati</taxon>
        <taxon>Synergistota</taxon>
        <taxon>Synergistia</taxon>
        <taxon>Synergistales</taxon>
        <taxon>Synergistaceae</taxon>
        <taxon>Thermanaerovibrio</taxon>
    </lineage>
</organism>
<feature type="transmembrane region" description="Helical" evidence="6">
    <location>
        <begin position="330"/>
        <end position="354"/>
    </location>
</feature>
<keyword evidence="2" id="KW-1003">Cell membrane</keyword>
<keyword evidence="5 6" id="KW-0472">Membrane</keyword>
<feature type="transmembrane region" description="Helical" evidence="6">
    <location>
        <begin position="21"/>
        <end position="41"/>
    </location>
</feature>
<dbReference type="GO" id="GO:0005886">
    <property type="term" value="C:plasma membrane"/>
    <property type="evidence" value="ECO:0007669"/>
    <property type="project" value="UniProtKB-SubCell"/>
</dbReference>